<comment type="catalytic activity">
    <reaction evidence="7">
        <text>L-methionyl-[protein] + [thioredoxin]-disulfide + H2O = L-methionyl-(R)-S-oxide-[protein] + [thioredoxin]-dithiol</text>
        <dbReference type="Rhea" id="RHEA:24164"/>
        <dbReference type="Rhea" id="RHEA-COMP:10698"/>
        <dbReference type="Rhea" id="RHEA-COMP:10700"/>
        <dbReference type="Rhea" id="RHEA-COMP:12313"/>
        <dbReference type="Rhea" id="RHEA-COMP:12314"/>
        <dbReference type="ChEBI" id="CHEBI:15377"/>
        <dbReference type="ChEBI" id="CHEBI:16044"/>
        <dbReference type="ChEBI" id="CHEBI:29950"/>
        <dbReference type="ChEBI" id="CHEBI:45764"/>
        <dbReference type="ChEBI" id="CHEBI:50058"/>
        <dbReference type="EC" id="1.8.4.12"/>
    </reaction>
</comment>
<reference evidence="10 11" key="1">
    <citation type="submission" date="2019-02" db="EMBL/GenBank/DDBJ databases">
        <title>Deep-cultivation of Planctomycetes and their phenomic and genomic characterization uncovers novel biology.</title>
        <authorList>
            <person name="Wiegand S."/>
            <person name="Jogler M."/>
            <person name="Boedeker C."/>
            <person name="Pinto D."/>
            <person name="Vollmers J."/>
            <person name="Rivas-Marin E."/>
            <person name="Kohn T."/>
            <person name="Peeters S.H."/>
            <person name="Heuer A."/>
            <person name="Rast P."/>
            <person name="Oberbeckmann S."/>
            <person name="Bunk B."/>
            <person name="Jeske O."/>
            <person name="Meyerdierks A."/>
            <person name="Storesund J.E."/>
            <person name="Kallscheuer N."/>
            <person name="Luecker S."/>
            <person name="Lage O.M."/>
            <person name="Pohl T."/>
            <person name="Merkel B.J."/>
            <person name="Hornburger P."/>
            <person name="Mueller R.-W."/>
            <person name="Bruemmer F."/>
            <person name="Labrenz M."/>
            <person name="Spormann A.M."/>
            <person name="Op Den Camp H."/>
            <person name="Overmann J."/>
            <person name="Amann R."/>
            <person name="Jetten M.S.M."/>
            <person name="Mascher T."/>
            <person name="Medema M.H."/>
            <person name="Devos D.P."/>
            <person name="Kaster A.-K."/>
            <person name="Ovreas L."/>
            <person name="Rohde M."/>
            <person name="Galperin M.Y."/>
            <person name="Jogler C."/>
        </authorList>
    </citation>
    <scope>NUCLEOTIDE SEQUENCE [LARGE SCALE GENOMIC DNA]</scope>
    <source>
        <strain evidence="10 11">Pla22</strain>
    </source>
</reference>
<comment type="cofactor">
    <cofactor evidence="1">
        <name>Zn(2+)</name>
        <dbReference type="ChEBI" id="CHEBI:29105"/>
    </cofactor>
</comment>
<evidence type="ECO:0000256" key="2">
    <source>
        <dbReference type="ARBA" id="ARBA00007174"/>
    </source>
</evidence>
<dbReference type="Pfam" id="PF01641">
    <property type="entry name" value="SelR"/>
    <property type="match status" value="1"/>
</dbReference>
<dbReference type="InterPro" id="IPR028427">
    <property type="entry name" value="Met_Sox_Rdtase_MsrB"/>
</dbReference>
<proteinExistence type="inferred from homology"/>
<comment type="caution">
    <text evidence="10">The sequence shown here is derived from an EMBL/GenBank/DDBJ whole genome shotgun (WGS) entry which is preliminary data.</text>
</comment>
<keyword evidence="11" id="KW-1185">Reference proteome</keyword>
<evidence type="ECO:0000256" key="7">
    <source>
        <dbReference type="ARBA" id="ARBA00048488"/>
    </source>
</evidence>
<evidence type="ECO:0000256" key="3">
    <source>
        <dbReference type="ARBA" id="ARBA00012499"/>
    </source>
</evidence>
<feature type="chain" id="PRO_5023043316" description="peptide-methionine (R)-S-oxide reductase" evidence="8">
    <location>
        <begin position="21"/>
        <end position="194"/>
    </location>
</feature>
<dbReference type="GO" id="GO:0005737">
    <property type="term" value="C:cytoplasm"/>
    <property type="evidence" value="ECO:0007669"/>
    <property type="project" value="TreeGrafter"/>
</dbReference>
<dbReference type="SUPFAM" id="SSF51316">
    <property type="entry name" value="Mss4-like"/>
    <property type="match status" value="1"/>
</dbReference>
<keyword evidence="8" id="KW-0732">Signal</keyword>
<dbReference type="EC" id="1.8.4.12" evidence="3"/>
<dbReference type="PANTHER" id="PTHR10173">
    <property type="entry name" value="METHIONINE SULFOXIDE REDUCTASE"/>
    <property type="match status" value="1"/>
</dbReference>
<protein>
    <recommendedName>
        <fullName evidence="3">peptide-methionine (R)-S-oxide reductase</fullName>
        <ecNumber evidence="3">1.8.4.12</ecNumber>
    </recommendedName>
</protein>
<keyword evidence="5" id="KW-0862">Zinc</keyword>
<dbReference type="GO" id="GO:0006979">
    <property type="term" value="P:response to oxidative stress"/>
    <property type="evidence" value="ECO:0007669"/>
    <property type="project" value="InterPro"/>
</dbReference>
<dbReference type="FunFam" id="2.170.150.20:FF:000001">
    <property type="entry name" value="Peptide methionine sulfoxide reductase MsrB"/>
    <property type="match status" value="1"/>
</dbReference>
<dbReference type="PANTHER" id="PTHR10173:SF52">
    <property type="entry name" value="METHIONINE-R-SULFOXIDE REDUCTASE B1"/>
    <property type="match status" value="1"/>
</dbReference>
<comment type="similarity">
    <text evidence="2">Belongs to the MsrB Met sulfoxide reductase family.</text>
</comment>
<evidence type="ECO:0000256" key="5">
    <source>
        <dbReference type="ARBA" id="ARBA00022833"/>
    </source>
</evidence>
<keyword evidence="6 10" id="KW-0560">Oxidoreductase</keyword>
<keyword evidence="4" id="KW-0479">Metal-binding</keyword>
<evidence type="ECO:0000256" key="8">
    <source>
        <dbReference type="SAM" id="SignalP"/>
    </source>
</evidence>
<dbReference type="GO" id="GO:0046872">
    <property type="term" value="F:metal ion binding"/>
    <property type="evidence" value="ECO:0007669"/>
    <property type="project" value="UniProtKB-KW"/>
</dbReference>
<dbReference type="InterPro" id="IPR011057">
    <property type="entry name" value="Mss4-like_sf"/>
</dbReference>
<evidence type="ECO:0000256" key="1">
    <source>
        <dbReference type="ARBA" id="ARBA00001947"/>
    </source>
</evidence>
<dbReference type="GO" id="GO:0030091">
    <property type="term" value="P:protein repair"/>
    <property type="evidence" value="ECO:0007669"/>
    <property type="project" value="InterPro"/>
</dbReference>
<dbReference type="InterPro" id="IPR002579">
    <property type="entry name" value="Met_Sox_Rdtase_MsrB_dom"/>
</dbReference>
<accession>A0A5C5WS70</accession>
<feature type="signal peptide" evidence="8">
    <location>
        <begin position="1"/>
        <end position="20"/>
    </location>
</feature>
<gene>
    <name evidence="10" type="primary">msrB_1</name>
    <name evidence="10" type="ORF">Pla22_02480</name>
</gene>
<evidence type="ECO:0000256" key="6">
    <source>
        <dbReference type="ARBA" id="ARBA00023002"/>
    </source>
</evidence>
<sequence length="194" mass="22036" precursor="true">MKRLWLLCAALPMLAMVAFADQPSDTGKDTASGTLHANMDDAKLTMPTIDKVDPPVDSVEPFVKPSERELRKRLSRMQFDVTQNEATEPARKNRYWNYKLKGVYECVVCGQDLFSSETKFRSGTGWPSFFAPMSDKQVGYKTDRFLFYPRTEVHCSRCNAHLGHVFNDGPAPTGKRYCMNSASLNFIEDESEEE</sequence>
<dbReference type="GO" id="GO:0033743">
    <property type="term" value="F:peptide-methionine (R)-S-oxide reductase activity"/>
    <property type="evidence" value="ECO:0007669"/>
    <property type="project" value="UniProtKB-EC"/>
</dbReference>
<dbReference type="RefSeq" id="WP_242631729.1">
    <property type="nucleotide sequence ID" value="NZ_SJPI01000001.1"/>
</dbReference>
<feature type="domain" description="MsrB" evidence="9">
    <location>
        <begin position="67"/>
        <end position="189"/>
    </location>
</feature>
<organism evidence="10 11">
    <name type="scientific">Rubripirellula amarantea</name>
    <dbReference type="NCBI Taxonomy" id="2527999"/>
    <lineage>
        <taxon>Bacteria</taxon>
        <taxon>Pseudomonadati</taxon>
        <taxon>Planctomycetota</taxon>
        <taxon>Planctomycetia</taxon>
        <taxon>Pirellulales</taxon>
        <taxon>Pirellulaceae</taxon>
        <taxon>Rubripirellula</taxon>
    </lineage>
</organism>
<dbReference type="PROSITE" id="PS51790">
    <property type="entry name" value="MSRB"/>
    <property type="match status" value="1"/>
</dbReference>
<dbReference type="AlphaFoldDB" id="A0A5C5WS70"/>
<evidence type="ECO:0000256" key="4">
    <source>
        <dbReference type="ARBA" id="ARBA00022723"/>
    </source>
</evidence>
<dbReference type="NCBIfam" id="TIGR00357">
    <property type="entry name" value="peptide-methionine (R)-S-oxide reductase MsrB"/>
    <property type="match status" value="1"/>
</dbReference>
<evidence type="ECO:0000313" key="10">
    <source>
        <dbReference type="EMBL" id="TWT52622.1"/>
    </source>
</evidence>
<dbReference type="Gene3D" id="2.170.150.20">
    <property type="entry name" value="Peptide methionine sulfoxide reductase"/>
    <property type="match status" value="1"/>
</dbReference>
<evidence type="ECO:0000259" key="9">
    <source>
        <dbReference type="PROSITE" id="PS51790"/>
    </source>
</evidence>
<dbReference type="EMBL" id="SJPI01000001">
    <property type="protein sequence ID" value="TWT52622.1"/>
    <property type="molecule type" value="Genomic_DNA"/>
</dbReference>
<name>A0A5C5WS70_9BACT</name>
<dbReference type="Proteomes" id="UP000316598">
    <property type="component" value="Unassembled WGS sequence"/>
</dbReference>
<evidence type="ECO:0000313" key="11">
    <source>
        <dbReference type="Proteomes" id="UP000316598"/>
    </source>
</evidence>